<keyword evidence="3" id="KW-1185">Reference proteome</keyword>
<dbReference type="SUPFAM" id="SSF55031">
    <property type="entry name" value="Bacterial exopeptidase dimerisation domain"/>
    <property type="match status" value="1"/>
</dbReference>
<dbReference type="RefSeq" id="WP_377562345.1">
    <property type="nucleotide sequence ID" value="NZ_JBHTJZ010000005.1"/>
</dbReference>
<dbReference type="Proteomes" id="UP001596989">
    <property type="component" value="Unassembled WGS sequence"/>
</dbReference>
<dbReference type="InterPro" id="IPR002933">
    <property type="entry name" value="Peptidase_M20"/>
</dbReference>
<evidence type="ECO:0000313" key="2">
    <source>
        <dbReference type="EMBL" id="MFD0958554.1"/>
    </source>
</evidence>
<sequence>MIVKENSVALKELLWHSATALEAELTEHRRHLHAHPELSLEEGETAEYVAAYLRQLGLETRTGIGGHGVVADIEGGRPGSTIALRADMDALPIQEETGLTFSSKQDGKMHACGHDAHTAILLGAAKLLVQHKEHIAGKVRLLFQPAEEIVAGAQAMIEEGVLDGVDQIYGLHNLPTLAAGKVATSAGPLMGSVDRIELTVHGKGAHGAMPEQGADPIVASAAIISSLQTISSREVSPFSPVIITFGSIHAGEANNVIPPLAELTGTVRTFNPEVRATMKERITRIVEGVAASHRCRAELRFIEQNPVLVNDSGCNWYAEDTLDWLLGADKRTAAAPTLAGEDFARFVEKVPGCFFWLGSGPQEGAEHAYGLHHPKFNLNEECLVPGAAAMAALALRGGHTV</sequence>
<organism evidence="2 3">
    <name type="scientific">Paenibacillus chungangensis</name>
    <dbReference type="NCBI Taxonomy" id="696535"/>
    <lineage>
        <taxon>Bacteria</taxon>
        <taxon>Bacillati</taxon>
        <taxon>Bacillota</taxon>
        <taxon>Bacilli</taxon>
        <taxon>Bacillales</taxon>
        <taxon>Paenibacillaceae</taxon>
        <taxon>Paenibacillus</taxon>
    </lineage>
</organism>
<name>A0ABW3HM11_9BACL</name>
<protein>
    <submittedName>
        <fullName evidence="2">M20 family metallopeptidase</fullName>
    </submittedName>
</protein>
<dbReference type="InterPro" id="IPR011650">
    <property type="entry name" value="Peptidase_M20_dimer"/>
</dbReference>
<dbReference type="InterPro" id="IPR017439">
    <property type="entry name" value="Amidohydrolase"/>
</dbReference>
<dbReference type="PIRSF" id="PIRSF005962">
    <property type="entry name" value="Pept_M20D_amidohydro"/>
    <property type="match status" value="1"/>
</dbReference>
<dbReference type="PANTHER" id="PTHR11014">
    <property type="entry name" value="PEPTIDASE M20 FAMILY MEMBER"/>
    <property type="match status" value="1"/>
</dbReference>
<dbReference type="CDD" id="cd03886">
    <property type="entry name" value="M20_Acy1"/>
    <property type="match status" value="1"/>
</dbReference>
<dbReference type="InterPro" id="IPR036264">
    <property type="entry name" value="Bact_exopeptidase_dim_dom"/>
</dbReference>
<dbReference type="PANTHER" id="PTHR11014:SF63">
    <property type="entry name" value="METALLOPEPTIDASE, PUTATIVE (AFU_ORTHOLOGUE AFUA_6G09600)-RELATED"/>
    <property type="match status" value="1"/>
</dbReference>
<comment type="caution">
    <text evidence="2">The sequence shown here is derived from an EMBL/GenBank/DDBJ whole genome shotgun (WGS) entry which is preliminary data.</text>
</comment>
<dbReference type="SUPFAM" id="SSF53187">
    <property type="entry name" value="Zn-dependent exopeptidases"/>
    <property type="match status" value="1"/>
</dbReference>
<feature type="domain" description="Peptidase M20 dimerisation" evidence="1">
    <location>
        <begin position="196"/>
        <end position="290"/>
    </location>
</feature>
<dbReference type="Gene3D" id="3.30.70.360">
    <property type="match status" value="1"/>
</dbReference>
<dbReference type="Gene3D" id="3.40.630.10">
    <property type="entry name" value="Zn peptidases"/>
    <property type="match status" value="1"/>
</dbReference>
<reference evidence="3" key="1">
    <citation type="journal article" date="2019" name="Int. J. Syst. Evol. Microbiol.">
        <title>The Global Catalogue of Microorganisms (GCM) 10K type strain sequencing project: providing services to taxonomists for standard genome sequencing and annotation.</title>
        <authorList>
            <consortium name="The Broad Institute Genomics Platform"/>
            <consortium name="The Broad Institute Genome Sequencing Center for Infectious Disease"/>
            <person name="Wu L."/>
            <person name="Ma J."/>
        </authorList>
    </citation>
    <scope>NUCLEOTIDE SEQUENCE [LARGE SCALE GENOMIC DNA]</scope>
    <source>
        <strain evidence="3">CCUG 59129</strain>
    </source>
</reference>
<proteinExistence type="predicted"/>
<dbReference type="Pfam" id="PF07687">
    <property type="entry name" value="M20_dimer"/>
    <property type="match status" value="1"/>
</dbReference>
<dbReference type="EMBL" id="JBHTJZ010000005">
    <property type="protein sequence ID" value="MFD0958554.1"/>
    <property type="molecule type" value="Genomic_DNA"/>
</dbReference>
<gene>
    <name evidence="2" type="ORF">ACFQ2I_04050</name>
</gene>
<evidence type="ECO:0000313" key="3">
    <source>
        <dbReference type="Proteomes" id="UP001596989"/>
    </source>
</evidence>
<dbReference type="Pfam" id="PF01546">
    <property type="entry name" value="Peptidase_M20"/>
    <property type="match status" value="1"/>
</dbReference>
<accession>A0ABW3HM11</accession>
<evidence type="ECO:0000259" key="1">
    <source>
        <dbReference type="Pfam" id="PF07687"/>
    </source>
</evidence>
<dbReference type="NCBIfam" id="TIGR01891">
    <property type="entry name" value="amidohydrolases"/>
    <property type="match status" value="1"/>
</dbReference>